<evidence type="ECO:0000256" key="1">
    <source>
        <dbReference type="ARBA" id="ARBA00022723"/>
    </source>
</evidence>
<keyword evidence="1" id="KW-0479">Metal-binding</keyword>
<protein>
    <submittedName>
        <fullName evidence="6">Heme peroxidase</fullName>
    </submittedName>
</protein>
<dbReference type="SUPFAM" id="SSF48113">
    <property type="entry name" value="Heme-dependent peroxidases"/>
    <property type="match status" value="1"/>
</dbReference>
<evidence type="ECO:0000313" key="7">
    <source>
        <dbReference type="Proteomes" id="UP000521943"/>
    </source>
</evidence>
<dbReference type="Gene3D" id="1.10.640.10">
    <property type="entry name" value="Haem peroxidase domain superfamily, animal type"/>
    <property type="match status" value="1"/>
</dbReference>
<feature type="region of interest" description="Disordered" evidence="5">
    <location>
        <begin position="574"/>
        <end position="593"/>
    </location>
</feature>
<keyword evidence="2" id="KW-0223">Dioxygenase</keyword>
<dbReference type="InterPro" id="IPR037120">
    <property type="entry name" value="Haem_peroxidase_sf_animal"/>
</dbReference>
<feature type="compositionally biased region" description="Polar residues" evidence="5">
    <location>
        <begin position="518"/>
        <end position="533"/>
    </location>
</feature>
<dbReference type="PANTHER" id="PTHR11903:SF37">
    <property type="entry name" value="PSI-PRODUCING OXYGENASE A"/>
    <property type="match status" value="1"/>
</dbReference>
<evidence type="ECO:0000256" key="2">
    <source>
        <dbReference type="ARBA" id="ARBA00022964"/>
    </source>
</evidence>
<dbReference type="Proteomes" id="UP000521943">
    <property type="component" value="Unassembled WGS sequence"/>
</dbReference>
<dbReference type="InterPro" id="IPR019791">
    <property type="entry name" value="Haem_peroxidase_animal"/>
</dbReference>
<reference evidence="6 7" key="1">
    <citation type="submission" date="2020-07" db="EMBL/GenBank/DDBJ databases">
        <title>Comparative genomics of pyrophilous fungi reveals a link between fire events and developmental genes.</title>
        <authorList>
            <consortium name="DOE Joint Genome Institute"/>
            <person name="Steindorff A.S."/>
            <person name="Carver A."/>
            <person name="Calhoun S."/>
            <person name="Stillman K."/>
            <person name="Liu H."/>
            <person name="Lipzen A."/>
            <person name="Pangilinan J."/>
            <person name="Labutti K."/>
            <person name="Bruns T.D."/>
            <person name="Grigoriev I.V."/>
        </authorList>
    </citation>
    <scope>NUCLEOTIDE SEQUENCE [LARGE SCALE GENOMIC DNA]</scope>
    <source>
        <strain evidence="6 7">CBS 144469</strain>
    </source>
</reference>
<evidence type="ECO:0000256" key="5">
    <source>
        <dbReference type="SAM" id="MobiDB-lite"/>
    </source>
</evidence>
<dbReference type="PANTHER" id="PTHR11903">
    <property type="entry name" value="PROSTAGLANDIN G/H SYNTHASE"/>
    <property type="match status" value="1"/>
</dbReference>
<dbReference type="InterPro" id="IPR010255">
    <property type="entry name" value="Haem_peroxidase_sf"/>
</dbReference>
<dbReference type="InterPro" id="IPR050783">
    <property type="entry name" value="Oxylipin_biosynth_metab"/>
</dbReference>
<dbReference type="GO" id="GO:0004497">
    <property type="term" value="F:monooxygenase activity"/>
    <property type="evidence" value="ECO:0007669"/>
    <property type="project" value="InterPro"/>
</dbReference>
<feature type="region of interest" description="Disordered" evidence="5">
    <location>
        <begin position="508"/>
        <end position="533"/>
    </location>
</feature>
<dbReference type="AlphaFoldDB" id="A0A8H6M7A6"/>
<evidence type="ECO:0000256" key="4">
    <source>
        <dbReference type="ARBA" id="ARBA00023004"/>
    </source>
</evidence>
<gene>
    <name evidence="6" type="ORF">DFP72DRAFT_891270</name>
</gene>
<name>A0A8H6M7A6_9AGAR</name>
<dbReference type="GO" id="GO:0004601">
    <property type="term" value="F:peroxidase activity"/>
    <property type="evidence" value="ECO:0007669"/>
    <property type="project" value="UniProtKB-KW"/>
</dbReference>
<dbReference type="Gene3D" id="1.10.630.10">
    <property type="entry name" value="Cytochrome P450"/>
    <property type="match status" value="1"/>
</dbReference>
<evidence type="ECO:0000256" key="3">
    <source>
        <dbReference type="ARBA" id="ARBA00023002"/>
    </source>
</evidence>
<organism evidence="6 7">
    <name type="scientific">Ephemerocybe angulata</name>
    <dbReference type="NCBI Taxonomy" id="980116"/>
    <lineage>
        <taxon>Eukaryota</taxon>
        <taxon>Fungi</taxon>
        <taxon>Dikarya</taxon>
        <taxon>Basidiomycota</taxon>
        <taxon>Agaricomycotina</taxon>
        <taxon>Agaricomycetes</taxon>
        <taxon>Agaricomycetidae</taxon>
        <taxon>Agaricales</taxon>
        <taxon>Agaricineae</taxon>
        <taxon>Psathyrellaceae</taxon>
        <taxon>Ephemerocybe</taxon>
    </lineage>
</organism>
<dbReference type="OrthoDB" id="823504at2759"/>
<evidence type="ECO:0000313" key="6">
    <source>
        <dbReference type="EMBL" id="KAF6757490.1"/>
    </source>
</evidence>
<keyword evidence="4" id="KW-0408">Iron</keyword>
<dbReference type="GO" id="GO:0006979">
    <property type="term" value="P:response to oxidative stress"/>
    <property type="evidence" value="ECO:0007669"/>
    <property type="project" value="InterPro"/>
</dbReference>
<keyword evidence="3" id="KW-0560">Oxidoreductase</keyword>
<dbReference type="GO" id="GO:0020037">
    <property type="term" value="F:heme binding"/>
    <property type="evidence" value="ECO:0007669"/>
    <property type="project" value="InterPro"/>
</dbReference>
<comment type="caution">
    <text evidence="6">The sequence shown here is derived from an EMBL/GenBank/DDBJ whole genome shotgun (WGS) entry which is preliminary data.</text>
</comment>
<dbReference type="GO" id="GO:0051213">
    <property type="term" value="F:dioxygenase activity"/>
    <property type="evidence" value="ECO:0007669"/>
    <property type="project" value="UniProtKB-KW"/>
</dbReference>
<keyword evidence="6" id="KW-0575">Peroxidase</keyword>
<dbReference type="Pfam" id="PF03098">
    <property type="entry name" value="An_peroxidase"/>
    <property type="match status" value="1"/>
</dbReference>
<accession>A0A8H6M7A6</accession>
<dbReference type="GO" id="GO:0016705">
    <property type="term" value="F:oxidoreductase activity, acting on paired donors, with incorporation or reduction of molecular oxygen"/>
    <property type="evidence" value="ECO:0007669"/>
    <property type="project" value="InterPro"/>
</dbReference>
<proteinExistence type="predicted"/>
<dbReference type="GO" id="GO:0006631">
    <property type="term" value="P:fatty acid metabolic process"/>
    <property type="evidence" value="ECO:0007669"/>
    <property type="project" value="UniProtKB-ARBA"/>
</dbReference>
<dbReference type="InterPro" id="IPR036396">
    <property type="entry name" value="Cyt_P450_sf"/>
</dbReference>
<dbReference type="GO" id="GO:0005506">
    <property type="term" value="F:iron ion binding"/>
    <property type="evidence" value="ECO:0007669"/>
    <property type="project" value="InterPro"/>
</dbReference>
<keyword evidence="7" id="KW-1185">Reference proteome</keyword>
<sequence length="1136" mass="126099">MASLLGRLLERALSSKDEEADIILAASSPTASKKAALTDVETKKIDAFLKLADSNEIDIRARLAAYRGCNAAISKLPPGAAKRAEVLKKCFTVVCPLRGRVAVRSRAAVPALSSEPNSYHRLVDEAATVHPEADDVFERLLEARDTVAHPSGLASLTFSFANLIGVCIYTRGIRVLLCKSYPHYENPNVNQTSGLLDLYPLSTVRVIEPEEIGWGLLQADAFFEVATSVLLILFSRNHNSIARRLLKENQQKRWVEPTTLEEGGDERQLQDDEIFKLAKRVNCAVFRQIVSTDFLKGLLGLSPVDEAPSVDLISSSDAPESYANSVEFCLLYSWLSTVSQHEVDAIKENLTQIDSDPETLTAEELETFLSSYGEVADLDRGTRPCVGLAREDGNKFNDSELAAILQKASEIGASAFRPQGTAPVLSVFDTWKVCTFNRFRESLGLAPYKSFEEWCSNAEAFTLAIDNLELYPGLRGEKVLDGKGLSLGETMTYGLIADIVQTIRSDPAFKEDEKRTKSPSWGPTWSRPSPTTGHSDLPCLVSSWTASQTSYNHNSSYGLCPFATPEKAKELLKEREEEAAKEGKPLIPGPDDIDFDKPKPTTTHTITDPEGAKQVLNSDKFENPLADDIGKLTDGLGILLGFDKDSHAADDHRTISSFLADKGAAQRYADFLSEAIKRYLLRYRKKVGNRFKVNYQDVINSAVAAFAAEILCGVTLDQPRKLTAPDFFQKLKDINDTLSGEVAPQEKFVVLKRATDAARLIRLLIEQGLNKAVEDPHEHTWLEGIIHFLREILLDEPHNHNSTSHYFLARLAASGKDKKELSANVLAFAVTISIQFAKTLGTGVSFYMDDSHDDTRATLKSLASDPNSSIDTILGYAREAERLSQNGPSRLVAKEDVVITLSTGETVEIKKGERVVVDPSVEDKTIDPSRPVDKSFIPSIEGVRFFLLRSRRSLGLQDVQPAGVNFLTYIDNKKRKDVQFGVRKGDVPWIQRFFDVIYLALALYLLSWAWTATGNAIYRLNTFSCANPTHIRPWESYTMLPGPDNRTMPFIVTLDSPKKRRITFVDLDQRDMQFKVSVDGRKKAVSSDFVLDRRIDCGDRVEQCLEMGFSTVQVIIPSGKKTIKLEWIGKGTFPFV</sequence>
<feature type="compositionally biased region" description="Basic and acidic residues" evidence="5">
    <location>
        <begin position="574"/>
        <end position="584"/>
    </location>
</feature>
<dbReference type="EMBL" id="JACGCI010000022">
    <property type="protein sequence ID" value="KAF6757490.1"/>
    <property type="molecule type" value="Genomic_DNA"/>
</dbReference>